<dbReference type="Pfam" id="PF13454">
    <property type="entry name" value="NAD_binding_9"/>
    <property type="match status" value="1"/>
</dbReference>
<evidence type="ECO:0000313" key="3">
    <source>
        <dbReference type="Proteomes" id="UP000515317"/>
    </source>
</evidence>
<dbReference type="PANTHER" id="PTHR40254">
    <property type="entry name" value="BLR0577 PROTEIN"/>
    <property type="match status" value="1"/>
</dbReference>
<gene>
    <name evidence="2" type="ORF">IZ6_03640</name>
</gene>
<name>A0A6S6QL76_9HYPH</name>
<proteinExistence type="predicted"/>
<dbReference type="Gene3D" id="3.50.50.60">
    <property type="entry name" value="FAD/NAD(P)-binding domain"/>
    <property type="match status" value="1"/>
</dbReference>
<dbReference type="EMBL" id="AP023361">
    <property type="protein sequence ID" value="BCJ89629.1"/>
    <property type="molecule type" value="Genomic_DNA"/>
</dbReference>
<evidence type="ECO:0000259" key="1">
    <source>
        <dbReference type="Pfam" id="PF13454"/>
    </source>
</evidence>
<reference evidence="2 3" key="1">
    <citation type="submission" date="2020-08" db="EMBL/GenBank/DDBJ databases">
        <title>Genome sequence of Rhizobiales bacterium strain IZ6.</title>
        <authorList>
            <person name="Nakai R."/>
            <person name="Naganuma T."/>
        </authorList>
    </citation>
    <scope>NUCLEOTIDE SEQUENCE [LARGE SCALE GENOMIC DNA]</scope>
    <source>
        <strain evidence="2 3">IZ6</strain>
    </source>
</reference>
<feature type="domain" description="FAD-dependent urate hydroxylase HpyO/Asp monooxygenase CreE-like FAD/NAD(P)-binding" evidence="1">
    <location>
        <begin position="2"/>
        <end position="134"/>
    </location>
</feature>
<sequence length="441" mass="47951">MPLAIDIIEPRPALGAGLAYGSCGTEHRLNVPADRMIVSRDAPSDFADWLRTSGEEAKDPRGRTEDGSHYPRRAVFGQYMAQLVRGAQAGNVSGSAIRHVRKSAETIEPVEGGWRVGFGDEHETYRNIVLAVTHSRPAIPWAKVEAPNIIEDPWEKGALDAIAPDASIVIAGSGLTMCDVVVSLRERGHRGKINVISRRGLTPRPQNGFAVFGKIGWQDTPPQTASELLLDLRRQIRAVEAEGGVWQSVLNAIREQLPQFWTKIPLRERARIVKHLRPYWDVHRFRAAPQVSALLEQGKTEGWLEISSGRIHGLTASNNGVRMEWTPRGGKRGVVVADFAVNCTGPDANIARSSHAIIRRALADGVIRRDALGMGIDVDARGRAYGGDGELQSGLWVAGPMARAYTGDATGLPDVSDQVRTIAESLAAALADRHRNKACAI</sequence>
<accession>A0A6S6QL76</accession>
<dbReference type="PANTHER" id="PTHR40254:SF1">
    <property type="entry name" value="BLR0577 PROTEIN"/>
    <property type="match status" value="1"/>
</dbReference>
<dbReference type="InterPro" id="IPR052189">
    <property type="entry name" value="L-asp_N-monooxygenase_NS-form"/>
</dbReference>
<dbReference type="AlphaFoldDB" id="A0A6S6QL76"/>
<protein>
    <submittedName>
        <fullName evidence="2">FAD-dependent oxidoreductase</fullName>
    </submittedName>
</protein>
<evidence type="ECO:0000313" key="2">
    <source>
        <dbReference type="EMBL" id="BCJ89629.1"/>
    </source>
</evidence>
<dbReference type="KEGG" id="tso:IZ6_03640"/>
<dbReference type="Proteomes" id="UP000515317">
    <property type="component" value="Chromosome"/>
</dbReference>
<organism evidence="2 3">
    <name type="scientific">Terrihabitans soli</name>
    <dbReference type="NCBI Taxonomy" id="708113"/>
    <lineage>
        <taxon>Bacteria</taxon>
        <taxon>Pseudomonadati</taxon>
        <taxon>Pseudomonadota</taxon>
        <taxon>Alphaproteobacteria</taxon>
        <taxon>Hyphomicrobiales</taxon>
        <taxon>Terrihabitans</taxon>
    </lineage>
</organism>
<dbReference type="InterPro" id="IPR038732">
    <property type="entry name" value="HpyO/CreE_NAD-binding"/>
</dbReference>
<keyword evidence="3" id="KW-1185">Reference proteome</keyword>
<dbReference type="InterPro" id="IPR036188">
    <property type="entry name" value="FAD/NAD-bd_sf"/>
</dbReference>
<dbReference type="SUPFAM" id="SSF51905">
    <property type="entry name" value="FAD/NAD(P)-binding domain"/>
    <property type="match status" value="2"/>
</dbReference>